<sequence length="489" mass="50429">MTVQNESDARDGTLMQASGTGAPASRPAPNTPGNPQEGHPRRWAIMGVLSTVASMALLDFFVVNVSLDGMSHSYPGSGISALSWVLNAYAIVFAAALVPAGRIADLWGRKRVLLTGIAVFTAASVLAAAAPDLAVLIIARAIQAVGAAMIVPTTLGLLLPSFNKRQHTLVVGLWAGTGGVAASAGPPIGGLLVSISWRWIFLINLPIGIATIIAGAILLPEIRQPKGTRLPDPASVIGLFAAVGLLILATVQGPAWGWGNSRTIGLFIAAAVAAVATLQRTLRAASPVIEKRLFESRIFTASAVGLILFSTGFSIFLLGGALFMQNIWHYSALRAGSGIAPAPVVSIVFAVLAGPINKRFGRVLPTVTGTLAMTVAAVIWLLTVNTGSDYWTSLFPGLIAMGIAGGLTWASMYAAAGTLPPDRATTGSAVLNMGRQIGAAIGIALLVVLTVGGDPIADYHHAWILQAALGVLAAGTIIAFGRQKKARGW</sequence>
<dbReference type="PANTHER" id="PTHR42718:SF48">
    <property type="entry name" value="CONSERVED TWO-DOMAIN MEMBRANE PROTEIN-RELATED"/>
    <property type="match status" value="1"/>
</dbReference>
<feature type="transmembrane region" description="Helical" evidence="6">
    <location>
        <begin position="335"/>
        <end position="356"/>
    </location>
</feature>
<feature type="transmembrane region" description="Helical" evidence="6">
    <location>
        <begin position="298"/>
        <end position="323"/>
    </location>
</feature>
<evidence type="ECO:0000256" key="3">
    <source>
        <dbReference type="ARBA" id="ARBA00022989"/>
    </source>
</evidence>
<dbReference type="Gene3D" id="1.20.1250.20">
    <property type="entry name" value="MFS general substrate transporter like domains"/>
    <property type="match status" value="1"/>
</dbReference>
<name>A0ABS6AY76_9NOCA</name>
<dbReference type="RefSeq" id="WP_215916857.1">
    <property type="nucleotide sequence ID" value="NZ_JAHKNI010000003.1"/>
</dbReference>
<feature type="domain" description="Major facilitator superfamily (MFS) profile" evidence="7">
    <location>
        <begin position="45"/>
        <end position="485"/>
    </location>
</feature>
<accession>A0ABS6AY76</accession>
<evidence type="ECO:0000313" key="9">
    <source>
        <dbReference type="Proteomes" id="UP000733379"/>
    </source>
</evidence>
<dbReference type="PROSITE" id="PS50850">
    <property type="entry name" value="MFS"/>
    <property type="match status" value="1"/>
</dbReference>
<gene>
    <name evidence="8" type="ORF">KO481_10455</name>
</gene>
<evidence type="ECO:0000259" key="7">
    <source>
        <dbReference type="PROSITE" id="PS50850"/>
    </source>
</evidence>
<keyword evidence="3 6" id="KW-1133">Transmembrane helix</keyword>
<dbReference type="InterPro" id="IPR020846">
    <property type="entry name" value="MFS_dom"/>
</dbReference>
<dbReference type="Gene3D" id="1.20.1720.10">
    <property type="entry name" value="Multidrug resistance protein D"/>
    <property type="match status" value="1"/>
</dbReference>
<dbReference type="SUPFAM" id="SSF103473">
    <property type="entry name" value="MFS general substrate transporter"/>
    <property type="match status" value="1"/>
</dbReference>
<protein>
    <submittedName>
        <fullName evidence="8">MFS transporter</fullName>
    </submittedName>
</protein>
<feature type="transmembrane region" description="Helical" evidence="6">
    <location>
        <begin position="261"/>
        <end position="278"/>
    </location>
</feature>
<feature type="transmembrane region" description="Helical" evidence="6">
    <location>
        <begin position="199"/>
        <end position="222"/>
    </location>
</feature>
<reference evidence="8 9" key="1">
    <citation type="submission" date="2021-06" db="EMBL/GenBank/DDBJ databases">
        <title>Actinomycetes sequencing.</title>
        <authorList>
            <person name="Shan Q."/>
        </authorList>
    </citation>
    <scope>NUCLEOTIDE SEQUENCE [LARGE SCALE GENOMIC DNA]</scope>
    <source>
        <strain evidence="8 9">NEAU-G5</strain>
    </source>
</reference>
<dbReference type="InterPro" id="IPR005829">
    <property type="entry name" value="Sugar_transporter_CS"/>
</dbReference>
<dbReference type="InterPro" id="IPR011701">
    <property type="entry name" value="MFS"/>
</dbReference>
<feature type="transmembrane region" description="Helical" evidence="6">
    <location>
        <begin position="437"/>
        <end position="457"/>
    </location>
</feature>
<feature type="region of interest" description="Disordered" evidence="5">
    <location>
        <begin position="1"/>
        <end position="40"/>
    </location>
</feature>
<feature type="transmembrane region" description="Helical" evidence="6">
    <location>
        <begin position="171"/>
        <end position="193"/>
    </location>
</feature>
<comment type="subcellular location">
    <subcellularLocation>
        <location evidence="1">Cell membrane</location>
        <topology evidence="1">Multi-pass membrane protein</topology>
    </subcellularLocation>
</comment>
<dbReference type="PANTHER" id="PTHR42718">
    <property type="entry name" value="MAJOR FACILITATOR SUPERFAMILY MULTIDRUG TRANSPORTER MFSC"/>
    <property type="match status" value="1"/>
</dbReference>
<dbReference type="Pfam" id="PF07690">
    <property type="entry name" value="MFS_1"/>
    <property type="match status" value="1"/>
</dbReference>
<feature type="transmembrane region" description="Helical" evidence="6">
    <location>
        <begin position="112"/>
        <end position="131"/>
    </location>
</feature>
<evidence type="ECO:0000256" key="6">
    <source>
        <dbReference type="SAM" id="Phobius"/>
    </source>
</evidence>
<evidence type="ECO:0000256" key="2">
    <source>
        <dbReference type="ARBA" id="ARBA00022692"/>
    </source>
</evidence>
<organism evidence="8 9">
    <name type="scientific">Nocardia albiluteola</name>
    <dbReference type="NCBI Taxonomy" id="2842303"/>
    <lineage>
        <taxon>Bacteria</taxon>
        <taxon>Bacillati</taxon>
        <taxon>Actinomycetota</taxon>
        <taxon>Actinomycetes</taxon>
        <taxon>Mycobacteriales</taxon>
        <taxon>Nocardiaceae</taxon>
        <taxon>Nocardia</taxon>
    </lineage>
</organism>
<dbReference type="PROSITE" id="PS00216">
    <property type="entry name" value="SUGAR_TRANSPORT_1"/>
    <property type="match status" value="1"/>
</dbReference>
<feature type="transmembrane region" description="Helical" evidence="6">
    <location>
        <begin position="363"/>
        <end position="382"/>
    </location>
</feature>
<evidence type="ECO:0000313" key="8">
    <source>
        <dbReference type="EMBL" id="MBU3061945.1"/>
    </source>
</evidence>
<feature type="transmembrane region" description="Helical" evidence="6">
    <location>
        <begin position="234"/>
        <end position="255"/>
    </location>
</feature>
<keyword evidence="2 6" id="KW-0812">Transmembrane</keyword>
<keyword evidence="9" id="KW-1185">Reference proteome</keyword>
<dbReference type="EMBL" id="JAHKNI010000003">
    <property type="protein sequence ID" value="MBU3061945.1"/>
    <property type="molecule type" value="Genomic_DNA"/>
</dbReference>
<feature type="transmembrane region" description="Helical" evidence="6">
    <location>
        <begin position="394"/>
        <end position="416"/>
    </location>
</feature>
<feature type="transmembrane region" description="Helical" evidence="6">
    <location>
        <begin position="463"/>
        <end position="481"/>
    </location>
</feature>
<evidence type="ECO:0000256" key="4">
    <source>
        <dbReference type="ARBA" id="ARBA00023136"/>
    </source>
</evidence>
<dbReference type="InterPro" id="IPR036259">
    <property type="entry name" value="MFS_trans_sf"/>
</dbReference>
<keyword evidence="4 6" id="KW-0472">Membrane</keyword>
<feature type="transmembrane region" description="Helical" evidence="6">
    <location>
        <begin position="137"/>
        <end position="159"/>
    </location>
</feature>
<proteinExistence type="predicted"/>
<evidence type="ECO:0000256" key="5">
    <source>
        <dbReference type="SAM" id="MobiDB-lite"/>
    </source>
</evidence>
<feature type="transmembrane region" description="Helical" evidence="6">
    <location>
        <begin position="43"/>
        <end position="67"/>
    </location>
</feature>
<evidence type="ECO:0000256" key="1">
    <source>
        <dbReference type="ARBA" id="ARBA00004651"/>
    </source>
</evidence>
<feature type="transmembrane region" description="Helical" evidence="6">
    <location>
        <begin position="79"/>
        <end position="100"/>
    </location>
</feature>
<dbReference type="Proteomes" id="UP000733379">
    <property type="component" value="Unassembled WGS sequence"/>
</dbReference>
<dbReference type="CDD" id="cd17321">
    <property type="entry name" value="MFS_MMR_MDR_like"/>
    <property type="match status" value="1"/>
</dbReference>
<comment type="caution">
    <text evidence="8">The sequence shown here is derived from an EMBL/GenBank/DDBJ whole genome shotgun (WGS) entry which is preliminary data.</text>
</comment>